<dbReference type="Proteomes" id="UP000235748">
    <property type="component" value="Unassembled WGS sequence"/>
</dbReference>
<sequence>MIPDKYKDETDYRKIPREYLDSQIPQGRGMVKWAPFATLPEQFERIHEYILDQDKIQRPTLSEDQLNELNCKMHQALHDEQPVQMEYYQALHDEQPVQMEYYQAGALHTVELHITHIDMLNMSLKGRDYHSDKPLTFSLLDITAIHFLA</sequence>
<dbReference type="Pfam" id="PF08863">
    <property type="entry name" value="YolD"/>
    <property type="match status" value="1"/>
</dbReference>
<accession>A0A2N6QDU1</accession>
<reference evidence="1 2" key="1">
    <citation type="submission" date="2017-09" db="EMBL/GenBank/DDBJ databases">
        <title>Bacterial strain isolated from the female urinary microbiota.</title>
        <authorList>
            <person name="Thomas-White K."/>
            <person name="Kumar N."/>
            <person name="Forster S."/>
            <person name="Putonti C."/>
            <person name="Lawley T."/>
            <person name="Wolfe A.J."/>
        </authorList>
    </citation>
    <scope>NUCLEOTIDE SEQUENCE [LARGE SCALE GENOMIC DNA]</scope>
    <source>
        <strain evidence="1 2">UMB0834</strain>
    </source>
</reference>
<evidence type="ECO:0000313" key="1">
    <source>
        <dbReference type="EMBL" id="PMC17723.1"/>
    </source>
</evidence>
<dbReference type="AlphaFoldDB" id="A0A2N6QDU1"/>
<comment type="caution">
    <text evidence="1">The sequence shown here is derived from an EMBL/GenBank/DDBJ whole genome shotgun (WGS) entry which is preliminary data.</text>
</comment>
<protein>
    <submittedName>
        <fullName evidence="1">YolD-like family protein</fullName>
    </submittedName>
</protein>
<organism evidence="1 2">
    <name type="scientific">Staphylococcus pettenkoferi</name>
    <dbReference type="NCBI Taxonomy" id="170573"/>
    <lineage>
        <taxon>Bacteria</taxon>
        <taxon>Bacillati</taxon>
        <taxon>Bacillota</taxon>
        <taxon>Bacilli</taxon>
        <taxon>Bacillales</taxon>
        <taxon>Staphylococcaceae</taxon>
        <taxon>Staphylococcus</taxon>
    </lineage>
</organism>
<name>A0A2N6QDU1_9STAP</name>
<dbReference type="PANTHER" id="PTHR40051">
    <property type="entry name" value="IG HYPOTHETICAL 15966"/>
    <property type="match status" value="1"/>
</dbReference>
<evidence type="ECO:0000313" key="2">
    <source>
        <dbReference type="Proteomes" id="UP000235748"/>
    </source>
</evidence>
<dbReference type="RefSeq" id="WP_102696166.1">
    <property type="nucleotide sequence ID" value="NZ_JALCYA010000007.1"/>
</dbReference>
<dbReference type="EMBL" id="PNGG01000006">
    <property type="protein sequence ID" value="PMC17723.1"/>
    <property type="molecule type" value="Genomic_DNA"/>
</dbReference>
<dbReference type="InterPro" id="IPR014962">
    <property type="entry name" value="YolD"/>
</dbReference>
<proteinExistence type="predicted"/>
<gene>
    <name evidence="1" type="ORF">CJ235_10155</name>
</gene>
<dbReference type="PANTHER" id="PTHR40051:SF1">
    <property type="entry name" value="YOLD-LIKE FAMILY PROTEIN"/>
    <property type="match status" value="1"/>
</dbReference>
<dbReference type="STRING" id="170573.GCA_001076995_00166"/>